<evidence type="ECO:0000256" key="2">
    <source>
        <dbReference type="ARBA" id="ARBA00023002"/>
    </source>
</evidence>
<evidence type="ECO:0000313" key="4">
    <source>
        <dbReference type="EMBL" id="EFC45143.1"/>
    </source>
</evidence>
<dbReference type="GeneID" id="8849015"/>
<reference evidence="4 5" key="1">
    <citation type="journal article" date="2010" name="Cell">
        <title>The genome of Naegleria gruberi illuminates early eukaryotic versatility.</title>
        <authorList>
            <person name="Fritz-Laylin L.K."/>
            <person name="Prochnik S.E."/>
            <person name="Ginger M.L."/>
            <person name="Dacks J.B."/>
            <person name="Carpenter M.L."/>
            <person name="Field M.C."/>
            <person name="Kuo A."/>
            <person name="Paredez A."/>
            <person name="Chapman J."/>
            <person name="Pham J."/>
            <person name="Shu S."/>
            <person name="Neupane R."/>
            <person name="Cipriano M."/>
            <person name="Mancuso J."/>
            <person name="Tu H."/>
            <person name="Salamov A."/>
            <person name="Lindquist E."/>
            <person name="Shapiro H."/>
            <person name="Lucas S."/>
            <person name="Grigoriev I.V."/>
            <person name="Cande W.Z."/>
            <person name="Fulton C."/>
            <person name="Rokhsar D.S."/>
            <person name="Dawson S.C."/>
        </authorList>
    </citation>
    <scope>NUCLEOTIDE SEQUENCE [LARGE SCALE GENOMIC DNA]</scope>
    <source>
        <strain evidence="4 5">NEG-M</strain>
    </source>
</reference>
<accession>D2VDH9</accession>
<evidence type="ECO:0000256" key="1">
    <source>
        <dbReference type="ARBA" id="ARBA00022857"/>
    </source>
</evidence>
<dbReference type="OrthoDB" id="419598at2759"/>
<dbReference type="VEuPathDB" id="AmoebaDB:NAEGRDRAFT_66849"/>
<evidence type="ECO:0000259" key="3">
    <source>
        <dbReference type="Pfam" id="PF05368"/>
    </source>
</evidence>
<dbReference type="GO" id="GO:0016491">
    <property type="term" value="F:oxidoreductase activity"/>
    <property type="evidence" value="ECO:0007669"/>
    <property type="project" value="UniProtKB-KW"/>
</dbReference>
<dbReference type="RefSeq" id="XP_002677887.1">
    <property type="nucleotide sequence ID" value="XM_002677841.1"/>
</dbReference>
<gene>
    <name evidence="4" type="ORF">NAEGRDRAFT_66849</name>
</gene>
<sequence>MSATTTVSSYYSSVFVAGATGVTGMHVAKALLNHQSAKQVSILVREGSEEKATELVNSGAKVVKGDVLNMSEEELTKALESVEVVVSVIQGHDDKTMFDGQLKLLNAAKKAGVKKFLPSSFGFNYNLVNYGDSLFMDTKKKFVVELEKSGLEYVQLHVGAFAHYASSPSFVMKYDKDSNTVSLSGDFDVKFGITTSQDIGKFAAEAALRRDITKHNVTVRDDYLSVREIAQLVYGSDVKLNLVQTTEELKKSINERSTALDKYSTRLDENCF</sequence>
<dbReference type="AlphaFoldDB" id="D2VDH9"/>
<keyword evidence="5" id="KW-1185">Reference proteome</keyword>
<dbReference type="Proteomes" id="UP000006671">
    <property type="component" value="Unassembled WGS sequence"/>
</dbReference>
<dbReference type="EMBL" id="GG738864">
    <property type="protein sequence ID" value="EFC45143.1"/>
    <property type="molecule type" value="Genomic_DNA"/>
</dbReference>
<dbReference type="PANTHER" id="PTHR47706">
    <property type="entry name" value="NMRA-LIKE FAMILY PROTEIN"/>
    <property type="match status" value="1"/>
</dbReference>
<dbReference type="Pfam" id="PF05368">
    <property type="entry name" value="NmrA"/>
    <property type="match status" value="1"/>
</dbReference>
<organism evidence="5">
    <name type="scientific">Naegleria gruberi</name>
    <name type="common">Amoeba</name>
    <dbReference type="NCBI Taxonomy" id="5762"/>
    <lineage>
        <taxon>Eukaryota</taxon>
        <taxon>Discoba</taxon>
        <taxon>Heterolobosea</taxon>
        <taxon>Tetramitia</taxon>
        <taxon>Eutetramitia</taxon>
        <taxon>Vahlkampfiidae</taxon>
        <taxon>Naegleria</taxon>
    </lineage>
</organism>
<dbReference type="InterPro" id="IPR051609">
    <property type="entry name" value="NmrA/Isoflavone_reductase-like"/>
</dbReference>
<feature type="domain" description="NmrA-like" evidence="3">
    <location>
        <begin position="13"/>
        <end position="253"/>
    </location>
</feature>
<evidence type="ECO:0000313" key="5">
    <source>
        <dbReference type="Proteomes" id="UP000006671"/>
    </source>
</evidence>
<dbReference type="PANTHER" id="PTHR47706:SF9">
    <property type="entry name" value="NMRA-LIKE DOMAIN-CONTAINING PROTEIN-RELATED"/>
    <property type="match status" value="1"/>
</dbReference>
<dbReference type="InterPro" id="IPR008030">
    <property type="entry name" value="NmrA-like"/>
</dbReference>
<dbReference type="InParanoid" id="D2VDH9"/>
<dbReference type="InterPro" id="IPR036291">
    <property type="entry name" value="NAD(P)-bd_dom_sf"/>
</dbReference>
<protein>
    <submittedName>
        <fullName evidence="4">Predicted protein</fullName>
    </submittedName>
</protein>
<dbReference type="OMA" id="YFLRPRQ"/>
<keyword evidence="1" id="KW-0521">NADP</keyword>
<dbReference type="KEGG" id="ngr:NAEGRDRAFT_66849"/>
<dbReference type="Gene3D" id="3.40.50.720">
    <property type="entry name" value="NAD(P)-binding Rossmann-like Domain"/>
    <property type="match status" value="1"/>
</dbReference>
<keyword evidence="2" id="KW-0560">Oxidoreductase</keyword>
<dbReference type="Gene3D" id="3.90.25.10">
    <property type="entry name" value="UDP-galactose 4-epimerase, domain 1"/>
    <property type="match status" value="1"/>
</dbReference>
<name>D2VDH9_NAEGR</name>
<proteinExistence type="predicted"/>
<dbReference type="SUPFAM" id="SSF51735">
    <property type="entry name" value="NAD(P)-binding Rossmann-fold domains"/>
    <property type="match status" value="1"/>
</dbReference>